<proteinExistence type="inferred from homology"/>
<dbReference type="InterPro" id="IPR050282">
    <property type="entry name" value="Cycloisomerase_2"/>
</dbReference>
<dbReference type="GO" id="GO:0017057">
    <property type="term" value="F:6-phosphogluconolactonase activity"/>
    <property type="evidence" value="ECO:0007669"/>
    <property type="project" value="TreeGrafter"/>
</dbReference>
<dbReference type="PATRIC" id="fig|1347342.6.peg.492"/>
<comment type="similarity">
    <text evidence="1">Belongs to the cycloisomerase 2 family.</text>
</comment>
<reference evidence="3 4" key="1">
    <citation type="journal article" date="2013" name="Appl. Environ. Microbiol.">
        <title>The genome of the alga-associated marine flavobacterium Formosa agariphila KMM 3901T reveals a broad potential for degradation of algal polysaccharides.</title>
        <authorList>
            <person name="Mann A.J."/>
            <person name="Hahnke R.L."/>
            <person name="Huang S."/>
            <person name="Werner J."/>
            <person name="Xing P."/>
            <person name="Barbeyron T."/>
            <person name="Huettel B."/>
            <person name="Stueber K."/>
            <person name="Reinhardt R."/>
            <person name="Harder J."/>
            <person name="Gloeckner F.O."/>
            <person name="Amann R.I."/>
            <person name="Teeling H."/>
        </authorList>
    </citation>
    <scope>NUCLEOTIDE SEQUENCE [LARGE SCALE GENOMIC DNA]</scope>
    <source>
        <strain evidence="4">DSM 15362 / KCTC 12365 / LMG 23005 / KMM 3901</strain>
    </source>
</reference>
<dbReference type="GO" id="GO:0006006">
    <property type="term" value="P:glucose metabolic process"/>
    <property type="evidence" value="ECO:0007669"/>
    <property type="project" value="UniProtKB-KW"/>
</dbReference>
<dbReference type="HOGENOM" id="CLU_038716_3_0_10"/>
<name>T2KHB7_FORAG</name>
<dbReference type="PANTHER" id="PTHR30344">
    <property type="entry name" value="6-PHOSPHOGLUCONOLACTONASE-RELATED"/>
    <property type="match status" value="1"/>
</dbReference>
<protein>
    <submittedName>
        <fullName evidence="3">6-phosphogluconolactonase</fullName>
    </submittedName>
</protein>
<dbReference type="InterPro" id="IPR015943">
    <property type="entry name" value="WD40/YVTN_repeat-like_dom_sf"/>
</dbReference>
<dbReference type="eggNOG" id="COG2706">
    <property type="taxonomic scope" value="Bacteria"/>
</dbReference>
<accession>T2KHB7</accession>
<organism evidence="3 4">
    <name type="scientific">Formosa agariphila (strain DSM 15362 / KCTC 12365 / LMG 23005 / KMM 3901 / M-2Alg 35-1)</name>
    <dbReference type="NCBI Taxonomy" id="1347342"/>
    <lineage>
        <taxon>Bacteria</taxon>
        <taxon>Pseudomonadati</taxon>
        <taxon>Bacteroidota</taxon>
        <taxon>Flavobacteriia</taxon>
        <taxon>Flavobacteriales</taxon>
        <taxon>Flavobacteriaceae</taxon>
        <taxon>Formosa</taxon>
    </lineage>
</organism>
<dbReference type="Proteomes" id="UP000016160">
    <property type="component" value="Chromosome"/>
</dbReference>
<dbReference type="Pfam" id="PF10282">
    <property type="entry name" value="Lactonase"/>
    <property type="match status" value="1"/>
</dbReference>
<evidence type="ECO:0000256" key="2">
    <source>
        <dbReference type="ARBA" id="ARBA00022526"/>
    </source>
</evidence>
<dbReference type="STRING" id="1347342.BN863_4880"/>
<dbReference type="Gene3D" id="2.130.10.10">
    <property type="entry name" value="YVTN repeat-like/Quinoprotein amine dehydrogenase"/>
    <property type="match status" value="1"/>
</dbReference>
<gene>
    <name evidence="3" type="ORF">BN863_4880</name>
</gene>
<dbReference type="InterPro" id="IPR019405">
    <property type="entry name" value="Lactonase_7-beta_prop"/>
</dbReference>
<evidence type="ECO:0000313" key="3">
    <source>
        <dbReference type="EMBL" id="CDF78200.1"/>
    </source>
</evidence>
<dbReference type="InterPro" id="IPR011048">
    <property type="entry name" value="Haem_d1_sf"/>
</dbReference>
<sequence length="359" mass="39773">MVSCDSKKSTPKAETISYPFFVGTYTTKDSKGIYKYELNEDGTFKEIGLQAITESPSFISLSADKTHLVSGNKLDPKNGTLSSFKIQGDSLIPQNVMDSGGVNPCHVTINKDNYVLASNYVNGSLGLLHLNEEGLLSNVLNVQQHTGKGITPRQEGPHAHSSYFVPNSDEIIAIDLGTDQLWFYKIDKESNTLQPSEPKVLNLPEGAGPRHLTFHPNNKWIYVLNELNNTVSKIERLGEHQYELKESITTIPKDFTEASYAADIHISSDGEFVYISNRGHNSIAIFKTDSDDGSLTLLGFESTRGDFPRNFSLSPNEDYVIVANQHTDNLVSYKRDAKTGLLTFVDEIKSPTPSCILFQ</sequence>
<evidence type="ECO:0000313" key="4">
    <source>
        <dbReference type="Proteomes" id="UP000016160"/>
    </source>
</evidence>
<dbReference type="PANTHER" id="PTHR30344:SF1">
    <property type="entry name" value="6-PHOSPHOGLUCONOLACTONASE"/>
    <property type="match status" value="1"/>
</dbReference>
<dbReference type="AlphaFoldDB" id="T2KHB7"/>
<keyword evidence="4" id="KW-1185">Reference proteome</keyword>
<dbReference type="EMBL" id="HG315671">
    <property type="protein sequence ID" value="CDF78200.1"/>
    <property type="molecule type" value="Genomic_DNA"/>
</dbReference>
<evidence type="ECO:0000256" key="1">
    <source>
        <dbReference type="ARBA" id="ARBA00005564"/>
    </source>
</evidence>
<dbReference type="SUPFAM" id="SSF51004">
    <property type="entry name" value="C-terminal (heme d1) domain of cytochrome cd1-nitrite reductase"/>
    <property type="match status" value="1"/>
</dbReference>
<keyword evidence="2" id="KW-0119">Carbohydrate metabolism</keyword>
<keyword evidence="2" id="KW-0313">Glucose metabolism</keyword>